<dbReference type="InterPro" id="IPR012296">
    <property type="entry name" value="Nuclease_put_TT1808"/>
</dbReference>
<comment type="caution">
    <text evidence="3">The sequence shown here is derived from an EMBL/GenBank/DDBJ whole genome shotgun (WGS) entry which is preliminary data.</text>
</comment>
<evidence type="ECO:0000313" key="3">
    <source>
        <dbReference type="EMBL" id="CAG8667097.1"/>
    </source>
</evidence>
<reference evidence="3" key="1">
    <citation type="submission" date="2021-06" db="EMBL/GenBank/DDBJ databases">
        <authorList>
            <person name="Kallberg Y."/>
            <person name="Tangrot J."/>
            <person name="Rosling A."/>
        </authorList>
    </citation>
    <scope>NUCLEOTIDE SEQUENCE</scope>
    <source>
        <strain evidence="3">BR232B</strain>
    </source>
</reference>
<dbReference type="InterPro" id="IPR011335">
    <property type="entry name" value="Restrct_endonuc-II-like"/>
</dbReference>
<feature type="compositionally biased region" description="Low complexity" evidence="1">
    <location>
        <begin position="209"/>
        <end position="221"/>
    </location>
</feature>
<dbReference type="InterPro" id="IPR008538">
    <property type="entry name" value="Uma2"/>
</dbReference>
<gene>
    <name evidence="3" type="ORF">PBRASI_LOCUS11104</name>
</gene>
<dbReference type="PANTHER" id="PTHR34107">
    <property type="entry name" value="SLL0198 PROTEIN-RELATED"/>
    <property type="match status" value="1"/>
</dbReference>
<dbReference type="OrthoDB" id="88517at2759"/>
<protein>
    <submittedName>
        <fullName evidence="3">6545_t:CDS:1</fullName>
    </submittedName>
</protein>
<proteinExistence type="predicted"/>
<dbReference type="GO" id="GO:0006302">
    <property type="term" value="P:double-strand break repair"/>
    <property type="evidence" value="ECO:0007669"/>
    <property type="project" value="UniProtKB-ARBA"/>
</dbReference>
<evidence type="ECO:0000313" key="4">
    <source>
        <dbReference type="Proteomes" id="UP000789739"/>
    </source>
</evidence>
<evidence type="ECO:0000259" key="2">
    <source>
        <dbReference type="PROSITE" id="PS00028"/>
    </source>
</evidence>
<sequence>EQLKNRPIKIKEEFVHHFERDKAGKLVPMPPTTIYKEAVVAKIAYQLEDWNVGTKQGGVVTTSQGGFKLGNGEIRAPDVAFTSKEICHRLSNRQIWTFQGEAFSPTFVVEVNDIDNIQGQNHLLDRSKFREADSKFKDVYFARGTSVKMGLLVDPKNHHIWIYKRNPGTNVFQRRKMRHWKNVDLNDCLPGFILRVYQLEIEPLENPVTSSSPMSTGSSQPSEEEAGTLRCPYPSCERAFENIYLAIQHARHDH</sequence>
<dbReference type="CDD" id="cd06260">
    <property type="entry name" value="DUF820-like"/>
    <property type="match status" value="1"/>
</dbReference>
<dbReference type="EMBL" id="CAJVPI010004375">
    <property type="protein sequence ID" value="CAG8667097.1"/>
    <property type="molecule type" value="Genomic_DNA"/>
</dbReference>
<dbReference type="PANTHER" id="PTHR34107:SF7">
    <property type="entry name" value="SLR2092 PROTEIN"/>
    <property type="match status" value="1"/>
</dbReference>
<name>A0A9N9H8I9_9GLOM</name>
<feature type="non-terminal residue" evidence="3">
    <location>
        <position position="254"/>
    </location>
</feature>
<dbReference type="AlphaFoldDB" id="A0A9N9H8I9"/>
<dbReference type="PROSITE" id="PS00028">
    <property type="entry name" value="ZINC_FINGER_C2H2_1"/>
    <property type="match status" value="1"/>
</dbReference>
<keyword evidence="4" id="KW-1185">Reference proteome</keyword>
<feature type="region of interest" description="Disordered" evidence="1">
    <location>
        <begin position="207"/>
        <end position="229"/>
    </location>
</feature>
<dbReference type="Gene3D" id="3.90.1570.10">
    <property type="entry name" value="tt1808, chain A"/>
    <property type="match status" value="1"/>
</dbReference>
<dbReference type="Proteomes" id="UP000789739">
    <property type="component" value="Unassembled WGS sequence"/>
</dbReference>
<dbReference type="SUPFAM" id="SSF52980">
    <property type="entry name" value="Restriction endonuclease-like"/>
    <property type="match status" value="1"/>
</dbReference>
<feature type="domain" description="C2H2-type" evidence="2">
    <location>
        <begin position="231"/>
        <end position="254"/>
    </location>
</feature>
<dbReference type="Pfam" id="PF05685">
    <property type="entry name" value="Uma2"/>
    <property type="match status" value="1"/>
</dbReference>
<organism evidence="3 4">
    <name type="scientific">Paraglomus brasilianum</name>
    <dbReference type="NCBI Taxonomy" id="144538"/>
    <lineage>
        <taxon>Eukaryota</taxon>
        <taxon>Fungi</taxon>
        <taxon>Fungi incertae sedis</taxon>
        <taxon>Mucoromycota</taxon>
        <taxon>Glomeromycotina</taxon>
        <taxon>Glomeromycetes</taxon>
        <taxon>Paraglomerales</taxon>
        <taxon>Paraglomeraceae</taxon>
        <taxon>Paraglomus</taxon>
    </lineage>
</organism>
<evidence type="ECO:0000256" key="1">
    <source>
        <dbReference type="SAM" id="MobiDB-lite"/>
    </source>
</evidence>
<dbReference type="InterPro" id="IPR013087">
    <property type="entry name" value="Znf_C2H2_type"/>
</dbReference>
<accession>A0A9N9H8I9</accession>